<keyword evidence="2" id="KW-1185">Reference proteome</keyword>
<evidence type="ECO:0000313" key="1">
    <source>
        <dbReference type="EMBL" id="KIK26860.1"/>
    </source>
</evidence>
<name>A0A0C9YP64_9AGAM</name>
<dbReference type="HOGENOM" id="CLU_104732_2_1_1"/>
<dbReference type="OrthoDB" id="2681472at2759"/>
<proteinExistence type="predicted"/>
<accession>A0A0C9YP64</accession>
<gene>
    <name evidence="1" type="ORF">PISMIDRAFT_8642</name>
</gene>
<dbReference type="EMBL" id="KN833699">
    <property type="protein sequence ID" value="KIK26860.1"/>
    <property type="molecule type" value="Genomic_DNA"/>
</dbReference>
<reference evidence="1 2" key="1">
    <citation type="submission" date="2014-04" db="EMBL/GenBank/DDBJ databases">
        <authorList>
            <consortium name="DOE Joint Genome Institute"/>
            <person name="Kuo A."/>
            <person name="Kohler A."/>
            <person name="Costa M.D."/>
            <person name="Nagy L.G."/>
            <person name="Floudas D."/>
            <person name="Copeland A."/>
            <person name="Barry K.W."/>
            <person name="Cichocki N."/>
            <person name="Veneault-Fourrey C."/>
            <person name="LaButti K."/>
            <person name="Lindquist E.A."/>
            <person name="Lipzen A."/>
            <person name="Lundell T."/>
            <person name="Morin E."/>
            <person name="Murat C."/>
            <person name="Sun H."/>
            <person name="Tunlid A."/>
            <person name="Henrissat B."/>
            <person name="Grigoriev I.V."/>
            <person name="Hibbett D.S."/>
            <person name="Martin F."/>
            <person name="Nordberg H.P."/>
            <person name="Cantor M.N."/>
            <person name="Hua S.X."/>
        </authorList>
    </citation>
    <scope>NUCLEOTIDE SEQUENCE [LARGE SCALE GENOMIC DNA]</scope>
    <source>
        <strain evidence="1 2">441</strain>
    </source>
</reference>
<organism evidence="1 2">
    <name type="scientific">Pisolithus microcarpus 441</name>
    <dbReference type="NCBI Taxonomy" id="765257"/>
    <lineage>
        <taxon>Eukaryota</taxon>
        <taxon>Fungi</taxon>
        <taxon>Dikarya</taxon>
        <taxon>Basidiomycota</taxon>
        <taxon>Agaricomycotina</taxon>
        <taxon>Agaricomycetes</taxon>
        <taxon>Agaricomycetidae</taxon>
        <taxon>Boletales</taxon>
        <taxon>Sclerodermatineae</taxon>
        <taxon>Pisolithaceae</taxon>
        <taxon>Pisolithus</taxon>
    </lineage>
</organism>
<protein>
    <submittedName>
        <fullName evidence="1">Uncharacterized protein</fullName>
    </submittedName>
</protein>
<evidence type="ECO:0000313" key="2">
    <source>
        <dbReference type="Proteomes" id="UP000054018"/>
    </source>
</evidence>
<sequence>MLSPPLVDDIVLQSFSVSLMVYSKVKKVLLKGKAMSMEEKSMKTEEILFALDDSKYTKFLQAILHKHGLDDYIVTEKKHFLLKYIPPKVKGQWMSDATNVNGIADYREMVKKIAEETPPVVKVFMDMKHVNKLA</sequence>
<dbReference type="AlphaFoldDB" id="A0A0C9YP64"/>
<dbReference type="Proteomes" id="UP000054018">
    <property type="component" value="Unassembled WGS sequence"/>
</dbReference>
<reference evidence="2" key="2">
    <citation type="submission" date="2015-01" db="EMBL/GenBank/DDBJ databases">
        <title>Evolutionary Origins and Diversification of the Mycorrhizal Mutualists.</title>
        <authorList>
            <consortium name="DOE Joint Genome Institute"/>
            <consortium name="Mycorrhizal Genomics Consortium"/>
            <person name="Kohler A."/>
            <person name="Kuo A."/>
            <person name="Nagy L.G."/>
            <person name="Floudas D."/>
            <person name="Copeland A."/>
            <person name="Barry K.W."/>
            <person name="Cichocki N."/>
            <person name="Veneault-Fourrey C."/>
            <person name="LaButti K."/>
            <person name="Lindquist E.A."/>
            <person name="Lipzen A."/>
            <person name="Lundell T."/>
            <person name="Morin E."/>
            <person name="Murat C."/>
            <person name="Riley R."/>
            <person name="Ohm R."/>
            <person name="Sun H."/>
            <person name="Tunlid A."/>
            <person name="Henrissat B."/>
            <person name="Grigoriev I.V."/>
            <person name="Hibbett D.S."/>
            <person name="Martin F."/>
        </authorList>
    </citation>
    <scope>NUCLEOTIDE SEQUENCE [LARGE SCALE GENOMIC DNA]</scope>
    <source>
        <strain evidence="2">441</strain>
    </source>
</reference>